<dbReference type="SMART" id="SM00212">
    <property type="entry name" value="UBCc"/>
    <property type="match status" value="1"/>
</dbReference>
<dbReference type="InterPro" id="IPR050113">
    <property type="entry name" value="Ub_conjugating_enzyme"/>
</dbReference>
<feature type="compositionally biased region" description="Polar residues" evidence="8">
    <location>
        <begin position="298"/>
        <end position="307"/>
    </location>
</feature>
<dbReference type="Pfam" id="PF00179">
    <property type="entry name" value="UQ_con"/>
    <property type="match status" value="1"/>
</dbReference>
<keyword evidence="3 7" id="KW-0547">Nucleotide-binding</keyword>
<dbReference type="PROSITE" id="PS50127">
    <property type="entry name" value="UBC_2"/>
    <property type="match status" value="1"/>
</dbReference>
<name>A0A0W0FN58_MONRR</name>
<evidence type="ECO:0000256" key="3">
    <source>
        <dbReference type="ARBA" id="ARBA00022741"/>
    </source>
</evidence>
<comment type="caution">
    <text evidence="10">The sequence shown here is derived from an EMBL/GenBank/DDBJ whole genome shotgun (WGS) entry which is preliminary data.</text>
</comment>
<feature type="compositionally biased region" description="Basic and acidic residues" evidence="8">
    <location>
        <begin position="308"/>
        <end position="317"/>
    </location>
</feature>
<reference evidence="10 11" key="1">
    <citation type="submission" date="2015-12" db="EMBL/GenBank/DDBJ databases">
        <title>Draft genome sequence of Moniliophthora roreri, the causal agent of frosty pod rot of cacao.</title>
        <authorList>
            <person name="Aime M.C."/>
            <person name="Diaz-Valderrama J.R."/>
            <person name="Kijpornyongpan T."/>
            <person name="Phillips-Mora W."/>
        </authorList>
    </citation>
    <scope>NUCLEOTIDE SEQUENCE [LARGE SCALE GENOMIC DNA]</scope>
    <source>
        <strain evidence="10 11">MCA 2952</strain>
    </source>
</reference>
<evidence type="ECO:0000259" key="9">
    <source>
        <dbReference type="PROSITE" id="PS50127"/>
    </source>
</evidence>
<dbReference type="PANTHER" id="PTHR24067">
    <property type="entry name" value="UBIQUITIN-CONJUGATING ENZYME E2"/>
    <property type="match status" value="1"/>
</dbReference>
<sequence length="379" mass="40829">MSQSRGSQEMVRARWSVHCREQWWDDSSARGSETPTASLVELEPLAASCARLILLPLFPLFCINLTHAMRKLMREISEMKKSPPEGIRVQTSDDNLLDVVGIIQGPEGTPYAGGYFKVKFRFTEEFPQAPPKCSFMTKIFHPNVSSSGEICVNTLKKDWQPTYGICHILVTIKCLLIYPNPESALDEEAGKLLLENYKSYCDRAKLITSVHATPRVRPVEFDTPSAEEQQKAESSTSVGTTTATSTSATSIPTKTSTPSTISAQPPMSTNLNLAISIATPSGPRKSLSPVPQSHALPLTSSPSNISSEKTDLRERHTSPAPLSTADANVDSSNKTTTSGTGMAKAALGSGGVQPAKAVKRAAGGGATNAEKRKKALKRL</sequence>
<dbReference type="SUPFAM" id="SSF54495">
    <property type="entry name" value="UBC-like"/>
    <property type="match status" value="1"/>
</dbReference>
<dbReference type="eggNOG" id="KOG0423">
    <property type="taxonomic scope" value="Eukaryota"/>
</dbReference>
<evidence type="ECO:0000256" key="1">
    <source>
        <dbReference type="ARBA" id="ARBA00012486"/>
    </source>
</evidence>
<evidence type="ECO:0000256" key="5">
    <source>
        <dbReference type="ARBA" id="ARBA00022840"/>
    </source>
</evidence>
<keyword evidence="2" id="KW-0808">Transferase</keyword>
<dbReference type="Gene3D" id="3.10.110.10">
    <property type="entry name" value="Ubiquitin Conjugating Enzyme"/>
    <property type="match status" value="1"/>
</dbReference>
<dbReference type="PROSITE" id="PS00183">
    <property type="entry name" value="UBC_1"/>
    <property type="match status" value="1"/>
</dbReference>
<feature type="compositionally biased region" description="Low complexity" evidence="8">
    <location>
        <begin position="234"/>
        <end position="262"/>
    </location>
</feature>
<dbReference type="Proteomes" id="UP000054988">
    <property type="component" value="Unassembled WGS sequence"/>
</dbReference>
<feature type="active site" description="Glycyl thioester intermediate" evidence="6">
    <location>
        <position position="151"/>
    </location>
</feature>
<evidence type="ECO:0000313" key="10">
    <source>
        <dbReference type="EMBL" id="KTB37767.1"/>
    </source>
</evidence>
<evidence type="ECO:0000256" key="4">
    <source>
        <dbReference type="ARBA" id="ARBA00022786"/>
    </source>
</evidence>
<dbReference type="FunFam" id="3.10.110.10:FF:000031">
    <property type="entry name" value="Ubiquitin-conjugating enzyme E2 22"/>
    <property type="match status" value="1"/>
</dbReference>
<proteinExistence type="inferred from homology"/>
<keyword evidence="4 7" id="KW-0833">Ubl conjugation pathway</keyword>
<dbReference type="EMBL" id="LATX01001820">
    <property type="protein sequence ID" value="KTB37767.1"/>
    <property type="molecule type" value="Genomic_DNA"/>
</dbReference>
<dbReference type="InterPro" id="IPR000608">
    <property type="entry name" value="UBC"/>
</dbReference>
<dbReference type="InterPro" id="IPR023313">
    <property type="entry name" value="UBQ-conjugating_AS"/>
</dbReference>
<feature type="compositionally biased region" description="Polar residues" evidence="8">
    <location>
        <begin position="325"/>
        <end position="340"/>
    </location>
</feature>
<dbReference type="GO" id="GO:0005524">
    <property type="term" value="F:ATP binding"/>
    <property type="evidence" value="ECO:0007669"/>
    <property type="project" value="UniProtKB-UniRule"/>
</dbReference>
<feature type="region of interest" description="Disordered" evidence="8">
    <location>
        <begin position="279"/>
        <end position="379"/>
    </location>
</feature>
<accession>A0A0W0FN58</accession>
<feature type="region of interest" description="Disordered" evidence="8">
    <location>
        <begin position="221"/>
        <end position="267"/>
    </location>
</feature>
<evidence type="ECO:0000256" key="6">
    <source>
        <dbReference type="PROSITE-ProRule" id="PRU10133"/>
    </source>
</evidence>
<evidence type="ECO:0000256" key="7">
    <source>
        <dbReference type="RuleBase" id="RU362109"/>
    </source>
</evidence>
<dbReference type="EC" id="2.3.2.23" evidence="1"/>
<gene>
    <name evidence="10" type="ORF">WG66_9665</name>
</gene>
<dbReference type="InterPro" id="IPR016135">
    <property type="entry name" value="UBQ-conjugating_enzyme/RWD"/>
</dbReference>
<keyword evidence="5 7" id="KW-0067">ATP-binding</keyword>
<dbReference type="AlphaFoldDB" id="A0A0W0FN58"/>
<evidence type="ECO:0000313" key="11">
    <source>
        <dbReference type="Proteomes" id="UP000054988"/>
    </source>
</evidence>
<dbReference type="CDD" id="cd23804">
    <property type="entry name" value="UBCc_UBE2S"/>
    <property type="match status" value="1"/>
</dbReference>
<feature type="domain" description="UBC core" evidence="9">
    <location>
        <begin position="67"/>
        <end position="213"/>
    </location>
</feature>
<dbReference type="GO" id="GO:0061631">
    <property type="term" value="F:ubiquitin conjugating enzyme activity"/>
    <property type="evidence" value="ECO:0007669"/>
    <property type="project" value="UniProtKB-EC"/>
</dbReference>
<organism evidence="10 11">
    <name type="scientific">Moniliophthora roreri</name>
    <name type="common">Frosty pod rot fungus</name>
    <name type="synonym">Monilia roreri</name>
    <dbReference type="NCBI Taxonomy" id="221103"/>
    <lineage>
        <taxon>Eukaryota</taxon>
        <taxon>Fungi</taxon>
        <taxon>Dikarya</taxon>
        <taxon>Basidiomycota</taxon>
        <taxon>Agaricomycotina</taxon>
        <taxon>Agaricomycetes</taxon>
        <taxon>Agaricomycetidae</taxon>
        <taxon>Agaricales</taxon>
        <taxon>Marasmiineae</taxon>
        <taxon>Marasmiaceae</taxon>
        <taxon>Moniliophthora</taxon>
    </lineage>
</organism>
<comment type="similarity">
    <text evidence="7">Belongs to the ubiquitin-conjugating enzyme family.</text>
</comment>
<protein>
    <recommendedName>
        <fullName evidence="1">E2 ubiquitin-conjugating enzyme</fullName>
        <ecNumber evidence="1">2.3.2.23</ecNumber>
    </recommendedName>
</protein>
<evidence type="ECO:0000256" key="2">
    <source>
        <dbReference type="ARBA" id="ARBA00022679"/>
    </source>
</evidence>
<evidence type="ECO:0000256" key="8">
    <source>
        <dbReference type="SAM" id="MobiDB-lite"/>
    </source>
</evidence>